<dbReference type="Pfam" id="PF07205">
    <property type="entry name" value="DUF1413"/>
    <property type="match status" value="1"/>
</dbReference>
<dbReference type="EMBL" id="FNFI01000008">
    <property type="protein sequence ID" value="SDK39218.1"/>
    <property type="molecule type" value="Genomic_DNA"/>
</dbReference>
<evidence type="ECO:0000313" key="1">
    <source>
        <dbReference type="EMBL" id="SDK39218.1"/>
    </source>
</evidence>
<sequence>MVAKNEKKIIKKAWQETKNLKEGEVFLLKDLFKGYKWNRIKTETRSSLGRLFLEKVQKKKSVEAIEKTSSHQQQYRKLG</sequence>
<evidence type="ECO:0008006" key="3">
    <source>
        <dbReference type="Google" id="ProtNLM"/>
    </source>
</evidence>
<organism evidence="1 2">
    <name type="scientific">Jeotgalicoccus aerolatus</name>
    <dbReference type="NCBI Taxonomy" id="709510"/>
    <lineage>
        <taxon>Bacteria</taxon>
        <taxon>Bacillati</taxon>
        <taxon>Bacillota</taxon>
        <taxon>Bacilli</taxon>
        <taxon>Bacillales</taxon>
        <taxon>Staphylococcaceae</taxon>
        <taxon>Jeotgalicoccus</taxon>
    </lineage>
</organism>
<evidence type="ECO:0000313" key="2">
    <source>
        <dbReference type="Proteomes" id="UP000242700"/>
    </source>
</evidence>
<protein>
    <recommendedName>
        <fullName evidence="3">Single-stranded DNA-binding protein</fullName>
    </recommendedName>
</protein>
<reference evidence="2" key="1">
    <citation type="submission" date="2016-10" db="EMBL/GenBank/DDBJ databases">
        <authorList>
            <person name="Varghese N."/>
            <person name="Submissions S."/>
        </authorList>
    </citation>
    <scope>NUCLEOTIDE SEQUENCE [LARGE SCALE GENOMIC DNA]</scope>
    <source>
        <strain evidence="2">CGMCC 1.8911</strain>
    </source>
</reference>
<name>A0A1G9BI68_9STAP</name>
<proteinExistence type="predicted"/>
<dbReference type="Proteomes" id="UP000242700">
    <property type="component" value="Unassembled WGS sequence"/>
</dbReference>
<dbReference type="RefSeq" id="WP_092598261.1">
    <property type="nucleotide sequence ID" value="NZ_FNFI01000008.1"/>
</dbReference>
<dbReference type="STRING" id="586411.SAMN05216187_10821"/>
<dbReference type="OrthoDB" id="371017at2"/>
<accession>A0A1G9BI68</accession>
<dbReference type="AlphaFoldDB" id="A0A1G9BI68"/>
<dbReference type="InterPro" id="IPR010813">
    <property type="entry name" value="DUF1413"/>
</dbReference>
<gene>
    <name evidence="1" type="ORF">SAMN05216187_10821</name>
</gene>